<reference evidence="1" key="1">
    <citation type="submission" date="2023-05" db="EMBL/GenBank/DDBJ databases">
        <title>Genome and transcriptome analyses reveal genes involved in the formation of fine ridges on petal epidermal cells in Hibiscus trionum.</title>
        <authorList>
            <person name="Koshimizu S."/>
            <person name="Masuda S."/>
            <person name="Ishii T."/>
            <person name="Shirasu K."/>
            <person name="Hoshino A."/>
            <person name="Arita M."/>
        </authorList>
    </citation>
    <scope>NUCLEOTIDE SEQUENCE</scope>
    <source>
        <strain evidence="1">Hamamatsu line</strain>
    </source>
</reference>
<dbReference type="PROSITE" id="PS51257">
    <property type="entry name" value="PROKAR_LIPOPROTEIN"/>
    <property type="match status" value="1"/>
</dbReference>
<dbReference type="Proteomes" id="UP001165190">
    <property type="component" value="Unassembled WGS sequence"/>
</dbReference>
<dbReference type="AlphaFoldDB" id="A0A9W7LPV4"/>
<name>A0A9W7LPV4_HIBTR</name>
<evidence type="ECO:0000313" key="2">
    <source>
        <dbReference type="Proteomes" id="UP001165190"/>
    </source>
</evidence>
<dbReference type="EMBL" id="BSYR01000010">
    <property type="protein sequence ID" value="GMI72438.1"/>
    <property type="molecule type" value="Genomic_DNA"/>
</dbReference>
<comment type="caution">
    <text evidence="1">The sequence shown here is derived from an EMBL/GenBank/DDBJ whole genome shotgun (WGS) entry which is preliminary data.</text>
</comment>
<gene>
    <name evidence="1" type="ORF">HRI_000913100</name>
</gene>
<accession>A0A9W7LPV4</accession>
<proteinExistence type="predicted"/>
<keyword evidence="2" id="KW-1185">Reference proteome</keyword>
<protein>
    <submittedName>
        <fullName evidence="1">Uncharacterized protein</fullName>
    </submittedName>
</protein>
<organism evidence="1 2">
    <name type="scientific">Hibiscus trionum</name>
    <name type="common">Flower of an hour</name>
    <dbReference type="NCBI Taxonomy" id="183268"/>
    <lineage>
        <taxon>Eukaryota</taxon>
        <taxon>Viridiplantae</taxon>
        <taxon>Streptophyta</taxon>
        <taxon>Embryophyta</taxon>
        <taxon>Tracheophyta</taxon>
        <taxon>Spermatophyta</taxon>
        <taxon>Magnoliopsida</taxon>
        <taxon>eudicotyledons</taxon>
        <taxon>Gunneridae</taxon>
        <taxon>Pentapetalae</taxon>
        <taxon>rosids</taxon>
        <taxon>malvids</taxon>
        <taxon>Malvales</taxon>
        <taxon>Malvaceae</taxon>
        <taxon>Malvoideae</taxon>
        <taxon>Hibiscus</taxon>
    </lineage>
</organism>
<evidence type="ECO:0000313" key="1">
    <source>
        <dbReference type="EMBL" id="GMI72438.1"/>
    </source>
</evidence>
<sequence>MIDGRWMRWSSGYSRLNGYNLDLLAPTGAWTSCTWLNRDASNMVWFGRMNDMALVGFDLTFHCMDAGNSAYNSILVMVGFDPMSWFNGYSRLNGYILDLLAPMGERTNCTWLNRDASTKAWFGWVIENMALVGFEPTSHCMDDETIAVVTFLVRVGFDPVSWCLTWEISKDTMMAFIGFDHGTFLVILWSLHVWSLALFGFDLRSSVLIRVMGLSHPLDLMIKLQEAAINRWIYGYRILCFLTSFCRGNFCVITNFAYLNALSQELFLHARHDPQLHVSGRFPLTHIRVTTWPDHLGYIYMGTDSFVSFYFTIFSLQNLDILSFPMAANLHALMANLRFTDKEKAALLEGATSDEISMAAEVKFGFLVRLLRLV</sequence>